<feature type="compositionally biased region" description="Basic and acidic residues" evidence="1">
    <location>
        <begin position="9"/>
        <end position="27"/>
    </location>
</feature>
<name>A0A0G2IDZ8_9EURO</name>
<dbReference type="Proteomes" id="UP000034164">
    <property type="component" value="Unassembled WGS sequence"/>
</dbReference>
<evidence type="ECO:0000256" key="1">
    <source>
        <dbReference type="SAM" id="MobiDB-lite"/>
    </source>
</evidence>
<feature type="region of interest" description="Disordered" evidence="1">
    <location>
        <begin position="1"/>
        <end position="27"/>
    </location>
</feature>
<sequence>MSASGPSGSRRDPQGEDLFDEHPPVNDETDKITVIDMNFTRLCGMGFPEAEAAKLACECWLQAQGVDLSSRAGSPPPSQPNTFMMMTFKFREFKDDYSHVDMKINTNLSGTNDYNNWRREVELKAILIDASLHVKFNEQTLTQSKLNQADDDGTTKMRRAAALWQAVELEYQVHWADLQFRLYNRVAAISIDDYEKAIRLYAKHWRATINEINTHEWSILKDFLAQRFIHRLRSHVQSYIHLKSLCQGLPKMSVSEVNLDELIDDLVRYKMIVKSDTKDKKSLAVKENDKDKDKEKDKANNKEKDEVNKEKSESKRD</sequence>
<reference evidence="3" key="1">
    <citation type="journal article" date="2015" name="PLoS Genet.">
        <title>The dynamic genome and transcriptome of the human fungal pathogen Blastomyces and close relative Emmonsia.</title>
        <authorList>
            <person name="Munoz J.F."/>
            <person name="Gauthier G.M."/>
            <person name="Desjardins C.A."/>
            <person name="Gallo J.E."/>
            <person name="Holder J."/>
            <person name="Sullivan T.D."/>
            <person name="Marty A.J."/>
            <person name="Carmen J.C."/>
            <person name="Chen Z."/>
            <person name="Ding L."/>
            <person name="Gujja S."/>
            <person name="Magrini V."/>
            <person name="Misas E."/>
            <person name="Mitreva M."/>
            <person name="Priest M."/>
            <person name="Saif S."/>
            <person name="Whiston E.A."/>
            <person name="Young S."/>
            <person name="Zeng Q."/>
            <person name="Goldman W.E."/>
            <person name="Mardis E.R."/>
            <person name="Taylor J.W."/>
            <person name="McEwen J.G."/>
            <person name="Clay O.K."/>
            <person name="Klein B.S."/>
            <person name="Cuomo C.A."/>
        </authorList>
    </citation>
    <scope>NUCLEOTIDE SEQUENCE [LARGE SCALE GENOMIC DNA]</scope>
    <source>
        <strain evidence="3">UAMH 3008</strain>
    </source>
</reference>
<comment type="caution">
    <text evidence="2">The sequence shown here is derived from an EMBL/GenBank/DDBJ whole genome shotgun (WGS) entry which is preliminary data.</text>
</comment>
<evidence type="ECO:0000313" key="2">
    <source>
        <dbReference type="EMBL" id="KKZ68798.1"/>
    </source>
</evidence>
<dbReference type="AlphaFoldDB" id="A0A0G2IDZ8"/>
<dbReference type="OrthoDB" id="4190804at2759"/>
<dbReference type="VEuPathDB" id="FungiDB:EMCG_05611"/>
<organism evidence="2 3">
    <name type="scientific">[Emmonsia] crescens</name>
    <dbReference type="NCBI Taxonomy" id="73230"/>
    <lineage>
        <taxon>Eukaryota</taxon>
        <taxon>Fungi</taxon>
        <taxon>Dikarya</taxon>
        <taxon>Ascomycota</taxon>
        <taxon>Pezizomycotina</taxon>
        <taxon>Eurotiomycetes</taxon>
        <taxon>Eurotiomycetidae</taxon>
        <taxon>Onygenales</taxon>
        <taxon>Ajellomycetaceae</taxon>
        <taxon>Emergomyces</taxon>
    </lineage>
</organism>
<proteinExistence type="predicted"/>
<evidence type="ECO:0000313" key="3">
    <source>
        <dbReference type="Proteomes" id="UP000034164"/>
    </source>
</evidence>
<protein>
    <submittedName>
        <fullName evidence="2">Uncharacterized protein</fullName>
    </submittedName>
</protein>
<gene>
    <name evidence="2" type="ORF">EMCG_05611</name>
</gene>
<dbReference type="EMBL" id="LCZI01000027">
    <property type="protein sequence ID" value="KKZ68798.1"/>
    <property type="molecule type" value="Genomic_DNA"/>
</dbReference>
<feature type="region of interest" description="Disordered" evidence="1">
    <location>
        <begin position="276"/>
        <end position="317"/>
    </location>
</feature>
<accession>A0A0G2IDZ8</accession>